<evidence type="ECO:0000256" key="2">
    <source>
        <dbReference type="ARBA" id="ARBA00010527"/>
    </source>
</evidence>
<evidence type="ECO:0000259" key="16">
    <source>
        <dbReference type="Pfam" id="PF14849"/>
    </source>
</evidence>
<name>A0ABT0PB02_9GAMM</name>
<dbReference type="InterPro" id="IPR019998">
    <property type="entry name" value="Membr_insert_YidC"/>
</dbReference>
<keyword evidence="18" id="KW-1185">Reference proteome</keyword>
<dbReference type="HAMAP" id="MF_01810">
    <property type="entry name" value="YidC_type1"/>
    <property type="match status" value="1"/>
</dbReference>
<feature type="region of interest" description="Disordered" evidence="14">
    <location>
        <begin position="32"/>
        <end position="73"/>
    </location>
</feature>
<dbReference type="NCBIfam" id="NF002353">
    <property type="entry name" value="PRK01318.1-4"/>
    <property type="match status" value="1"/>
</dbReference>
<dbReference type="PANTHER" id="PTHR12428:SF65">
    <property type="entry name" value="CYTOCHROME C OXIDASE ASSEMBLY PROTEIN COX18, MITOCHONDRIAL"/>
    <property type="match status" value="1"/>
</dbReference>
<comment type="subunit">
    <text evidence="13">Interacts with the Sec translocase complex via SecD. Specifically interacts with transmembrane segments of nascent integral membrane proteins during membrane integration.</text>
</comment>
<dbReference type="RefSeq" id="WP_249697394.1">
    <property type="nucleotide sequence ID" value="NZ_JAMFLX010000001.1"/>
</dbReference>
<evidence type="ECO:0000256" key="10">
    <source>
        <dbReference type="ARBA" id="ARBA00023186"/>
    </source>
</evidence>
<dbReference type="InterPro" id="IPR001708">
    <property type="entry name" value="YidC/ALB3/OXA1/COX18"/>
</dbReference>
<dbReference type="PRINTS" id="PR01900">
    <property type="entry name" value="YIDCPROTEIN"/>
</dbReference>
<dbReference type="PRINTS" id="PR00701">
    <property type="entry name" value="60KDINNERMP"/>
</dbReference>
<comment type="subcellular location">
    <subcellularLocation>
        <location evidence="1">Cell inner membrane</location>
        <topology evidence="1">Multi-pass membrane protein</topology>
    </subcellularLocation>
    <subcellularLocation>
        <location evidence="13">Cell membrane</location>
        <topology evidence="13">Multi-pass membrane protein</topology>
    </subcellularLocation>
</comment>
<feature type="domain" description="Membrane insertase YidC/Oxa/ALB C-terminal" evidence="15">
    <location>
        <begin position="364"/>
        <end position="542"/>
    </location>
</feature>
<feature type="transmembrane region" description="Helical" evidence="13">
    <location>
        <begin position="503"/>
        <end position="527"/>
    </location>
</feature>
<evidence type="ECO:0000313" key="18">
    <source>
        <dbReference type="Proteomes" id="UP001203338"/>
    </source>
</evidence>
<feature type="transmembrane region" description="Helical" evidence="13">
    <location>
        <begin position="471"/>
        <end position="491"/>
    </location>
</feature>
<evidence type="ECO:0000256" key="4">
    <source>
        <dbReference type="ARBA" id="ARBA00022448"/>
    </source>
</evidence>
<feature type="compositionally biased region" description="Polar residues" evidence="14">
    <location>
        <begin position="32"/>
        <end position="55"/>
    </location>
</feature>
<keyword evidence="9 13" id="KW-0472">Membrane</keyword>
<evidence type="ECO:0000256" key="6">
    <source>
        <dbReference type="ARBA" id="ARBA00022692"/>
    </source>
</evidence>
<evidence type="ECO:0000256" key="5">
    <source>
        <dbReference type="ARBA" id="ARBA00022475"/>
    </source>
</evidence>
<dbReference type="InterPro" id="IPR038221">
    <property type="entry name" value="YidC_periplasmic_sf"/>
</dbReference>
<dbReference type="EMBL" id="JAMFLX010000001">
    <property type="protein sequence ID" value="MCL6268562.1"/>
    <property type="molecule type" value="Genomic_DNA"/>
</dbReference>
<dbReference type="NCBIfam" id="NF002352">
    <property type="entry name" value="PRK01318.1-3"/>
    <property type="match status" value="1"/>
</dbReference>
<evidence type="ECO:0000256" key="9">
    <source>
        <dbReference type="ARBA" id="ARBA00023136"/>
    </source>
</evidence>
<dbReference type="CDD" id="cd19961">
    <property type="entry name" value="EcYidC-like_peri"/>
    <property type="match status" value="1"/>
</dbReference>
<evidence type="ECO:0000256" key="8">
    <source>
        <dbReference type="ARBA" id="ARBA00022989"/>
    </source>
</evidence>
<feature type="domain" description="Membrane insertase YidC N-terminal" evidence="16">
    <location>
        <begin position="78"/>
        <end position="352"/>
    </location>
</feature>
<dbReference type="InterPro" id="IPR028055">
    <property type="entry name" value="YidC/Oxa/ALB_C"/>
</dbReference>
<dbReference type="PANTHER" id="PTHR12428">
    <property type="entry name" value="OXA1"/>
    <property type="match status" value="1"/>
</dbReference>
<evidence type="ECO:0000313" key="17">
    <source>
        <dbReference type="EMBL" id="MCL6268562.1"/>
    </source>
</evidence>
<evidence type="ECO:0000256" key="3">
    <source>
        <dbReference type="ARBA" id="ARBA00015325"/>
    </source>
</evidence>
<comment type="function">
    <text evidence="13">Required for the insertion and/or proper folding and/or complex formation of integral membrane proteins into the membrane. Involved in integration of membrane proteins that insert both dependently and independently of the Sec translocase complex, as well as at least some lipoproteins. Aids folding of multispanning membrane proteins.</text>
</comment>
<comment type="caution">
    <text evidence="17">The sequence shown here is derived from an EMBL/GenBank/DDBJ whole genome shotgun (WGS) entry which is preliminary data.</text>
</comment>
<feature type="transmembrane region" description="Helical" evidence="13">
    <location>
        <begin position="364"/>
        <end position="383"/>
    </location>
</feature>
<evidence type="ECO:0000256" key="13">
    <source>
        <dbReference type="HAMAP-Rule" id="MF_01810"/>
    </source>
</evidence>
<dbReference type="Proteomes" id="UP001203338">
    <property type="component" value="Unassembled WGS sequence"/>
</dbReference>
<dbReference type="InterPro" id="IPR047196">
    <property type="entry name" value="YidC_ALB_C"/>
</dbReference>
<evidence type="ECO:0000256" key="12">
    <source>
        <dbReference type="ARBA" id="ARBA00033342"/>
    </source>
</evidence>
<dbReference type="CDD" id="cd20070">
    <property type="entry name" value="5TM_YidC_Alb3"/>
    <property type="match status" value="1"/>
</dbReference>
<organism evidence="17 18">
    <name type="scientific">Parendozoicomonas callyspongiae</name>
    <dbReference type="NCBI Taxonomy" id="2942213"/>
    <lineage>
        <taxon>Bacteria</taxon>
        <taxon>Pseudomonadati</taxon>
        <taxon>Pseudomonadota</taxon>
        <taxon>Gammaproteobacteria</taxon>
        <taxon>Oceanospirillales</taxon>
        <taxon>Endozoicomonadaceae</taxon>
        <taxon>Parendozoicomonas</taxon>
    </lineage>
</organism>
<keyword evidence="5 13" id="KW-1003">Cell membrane</keyword>
<dbReference type="NCBIfam" id="TIGR03592">
    <property type="entry name" value="yidC_oxa1_cterm"/>
    <property type="match status" value="1"/>
</dbReference>
<accession>A0ABT0PB02</accession>
<dbReference type="Pfam" id="PF02096">
    <property type="entry name" value="60KD_IMP"/>
    <property type="match status" value="1"/>
</dbReference>
<gene>
    <name evidence="13 17" type="primary">yidC</name>
    <name evidence="17" type="ORF">M3P05_01165</name>
</gene>
<evidence type="ECO:0000259" key="15">
    <source>
        <dbReference type="Pfam" id="PF02096"/>
    </source>
</evidence>
<keyword evidence="6 13" id="KW-0812">Transmembrane</keyword>
<evidence type="ECO:0000256" key="11">
    <source>
        <dbReference type="ARBA" id="ARBA00033245"/>
    </source>
</evidence>
<dbReference type="InterPro" id="IPR028053">
    <property type="entry name" value="Membr_insert_YidC_N"/>
</dbReference>
<protein>
    <recommendedName>
        <fullName evidence="3 13">Membrane protein insertase YidC</fullName>
    </recommendedName>
    <alternativeName>
        <fullName evidence="12 13">Foldase YidC</fullName>
    </alternativeName>
    <alternativeName>
        <fullName evidence="11 13">Membrane integrase YidC</fullName>
    </alternativeName>
    <alternativeName>
        <fullName evidence="13">Membrane protein YidC</fullName>
    </alternativeName>
</protein>
<keyword evidence="7 13" id="KW-0653">Protein transport</keyword>
<keyword evidence="10 13" id="KW-0143">Chaperone</keyword>
<keyword evidence="4 13" id="KW-0813">Transport</keyword>
<comment type="similarity">
    <text evidence="2 13">Belongs to the OXA1/ALB3/YidC family. Type 1 subfamily.</text>
</comment>
<feature type="transmembrane region" description="Helical" evidence="13">
    <location>
        <begin position="427"/>
        <end position="451"/>
    </location>
</feature>
<dbReference type="NCBIfam" id="TIGR03593">
    <property type="entry name" value="yidC_nterm"/>
    <property type="match status" value="1"/>
</dbReference>
<dbReference type="Pfam" id="PF14849">
    <property type="entry name" value="YidC_periplas"/>
    <property type="match status" value="1"/>
</dbReference>
<reference evidence="17 18" key="1">
    <citation type="submission" date="2022-05" db="EMBL/GenBank/DDBJ databases">
        <authorList>
            <person name="Park J.-S."/>
        </authorList>
    </citation>
    <scope>NUCLEOTIDE SEQUENCE [LARGE SCALE GENOMIC DNA]</scope>
    <source>
        <strain evidence="17 18">2012CJ34-2</strain>
    </source>
</reference>
<proteinExistence type="inferred from homology"/>
<evidence type="ECO:0000256" key="14">
    <source>
        <dbReference type="SAM" id="MobiDB-lite"/>
    </source>
</evidence>
<evidence type="ECO:0000256" key="7">
    <source>
        <dbReference type="ARBA" id="ARBA00022927"/>
    </source>
</evidence>
<dbReference type="Gene3D" id="2.70.98.90">
    <property type="match status" value="1"/>
</dbReference>
<keyword evidence="8 13" id="KW-1133">Transmembrane helix</keyword>
<evidence type="ECO:0000256" key="1">
    <source>
        <dbReference type="ARBA" id="ARBA00004429"/>
    </source>
</evidence>
<sequence length="548" mass="61288">MDLQRTLLIAGLVVVGYLTVLQWNQDYNQPPAVSQTEAQLPATSAPAVQSTSATSDAPDLAQDSLPDTNDSAPSAELVTVTTDTLIMTIDTRGGDIVRIELPKYPRVKGQTEPFVLLENTAHRTFIAQSGLTGANGPDRLGKPVYNSAKTSYSLGNSQELNVDLTLKADNGVNITKRFVFTKGTYQVKVDYRIQNNSDSTWRGNFYSQLKRDNTEDPSREISSSGNINTYLGAAVKTEEKHYEKLDFSDFTDSPFKEKVKGGYAAIVQHYFVTAWVPNQNQVNTFQTRVYKGDNIISVVEPTVEVAPGQTETVGATLYAGPKNQEVLESLAQGLDLTIDYGMLWWFAKPLFLLLSYIHSVLGNWGWSIITLTIIVKGLFFPLSKASYTSMAKMRKISPKMQALKEKHGEDKQALSQAMMKLYKDEKVNPMGGCLPILVQMPVFIALYWVLIESVELRHAPWLGWIHDLSQMDPYFILPLIMGASMFAQQLLSPTPPDPMQARVMKLMPVIFTFFFLWFPAGLVLYWVTNNLLSISQQWYITKSIEAQD</sequence>